<dbReference type="Proteomes" id="UP000828390">
    <property type="component" value="Unassembled WGS sequence"/>
</dbReference>
<name>A0A9D3XZH0_DREPO</name>
<reference evidence="1" key="2">
    <citation type="submission" date="2020-11" db="EMBL/GenBank/DDBJ databases">
        <authorList>
            <person name="McCartney M.A."/>
            <person name="Auch B."/>
            <person name="Kono T."/>
            <person name="Mallez S."/>
            <person name="Becker A."/>
            <person name="Gohl D.M."/>
            <person name="Silverstein K.A.T."/>
            <person name="Koren S."/>
            <person name="Bechman K.B."/>
            <person name="Herman A."/>
            <person name="Abrahante J.E."/>
            <person name="Garbe J."/>
        </authorList>
    </citation>
    <scope>NUCLEOTIDE SEQUENCE</scope>
    <source>
        <strain evidence="1">Duluth1</strain>
        <tissue evidence="1">Whole animal</tissue>
    </source>
</reference>
<dbReference type="EMBL" id="JAIWYP010000053">
    <property type="protein sequence ID" value="KAH3690809.1"/>
    <property type="molecule type" value="Genomic_DNA"/>
</dbReference>
<dbReference type="AlphaFoldDB" id="A0A9D3XZH0"/>
<gene>
    <name evidence="1" type="ORF">DPMN_191665</name>
</gene>
<evidence type="ECO:0000313" key="2">
    <source>
        <dbReference type="Proteomes" id="UP000828390"/>
    </source>
</evidence>
<proteinExistence type="predicted"/>
<organism evidence="1 2">
    <name type="scientific">Dreissena polymorpha</name>
    <name type="common">Zebra mussel</name>
    <name type="synonym">Mytilus polymorpha</name>
    <dbReference type="NCBI Taxonomy" id="45954"/>
    <lineage>
        <taxon>Eukaryota</taxon>
        <taxon>Metazoa</taxon>
        <taxon>Spiralia</taxon>
        <taxon>Lophotrochozoa</taxon>
        <taxon>Mollusca</taxon>
        <taxon>Bivalvia</taxon>
        <taxon>Autobranchia</taxon>
        <taxon>Heteroconchia</taxon>
        <taxon>Euheterodonta</taxon>
        <taxon>Imparidentia</taxon>
        <taxon>Neoheterodontei</taxon>
        <taxon>Myida</taxon>
        <taxon>Dreissenoidea</taxon>
        <taxon>Dreissenidae</taxon>
        <taxon>Dreissena</taxon>
    </lineage>
</organism>
<evidence type="ECO:0000313" key="1">
    <source>
        <dbReference type="EMBL" id="KAH3690809.1"/>
    </source>
</evidence>
<sequence length="119" mass="14018">MNRNIIQEEVAKRHRIEKLWMKFAEVDARSFLYYLQYLKYGGLGERDNQLHVLGVFESYIFDIRNKINLYHPDTAMKWKETMKGRYITMSNRCLSAVQTMPLTGTSGVFCVLSTVKNTR</sequence>
<keyword evidence="2" id="KW-1185">Reference proteome</keyword>
<comment type="caution">
    <text evidence="1">The sequence shown here is derived from an EMBL/GenBank/DDBJ whole genome shotgun (WGS) entry which is preliminary data.</text>
</comment>
<accession>A0A9D3XZH0</accession>
<reference evidence="1" key="1">
    <citation type="journal article" date="2019" name="bioRxiv">
        <title>The Genome of the Zebra Mussel, Dreissena polymorpha: A Resource for Invasive Species Research.</title>
        <authorList>
            <person name="McCartney M.A."/>
            <person name="Auch B."/>
            <person name="Kono T."/>
            <person name="Mallez S."/>
            <person name="Zhang Y."/>
            <person name="Obille A."/>
            <person name="Becker A."/>
            <person name="Abrahante J.E."/>
            <person name="Garbe J."/>
            <person name="Badalamenti J.P."/>
            <person name="Herman A."/>
            <person name="Mangelson H."/>
            <person name="Liachko I."/>
            <person name="Sullivan S."/>
            <person name="Sone E.D."/>
            <person name="Koren S."/>
            <person name="Silverstein K.A.T."/>
            <person name="Beckman K.B."/>
            <person name="Gohl D.M."/>
        </authorList>
    </citation>
    <scope>NUCLEOTIDE SEQUENCE</scope>
    <source>
        <strain evidence="1">Duluth1</strain>
        <tissue evidence="1">Whole animal</tissue>
    </source>
</reference>
<protein>
    <submittedName>
        <fullName evidence="1">Uncharacterized protein</fullName>
    </submittedName>
</protein>